<accession>B4L4P0</accession>
<feature type="region of interest" description="Disordered" evidence="12">
    <location>
        <begin position="353"/>
        <end position="386"/>
    </location>
</feature>
<name>B4L4P0_DROMO</name>
<dbReference type="InterPro" id="IPR006148">
    <property type="entry name" value="Glc/Gal-6P_isomerase"/>
</dbReference>
<dbReference type="PANTHER" id="PTHR24381">
    <property type="entry name" value="ZINC FINGER PROTEIN"/>
    <property type="match status" value="1"/>
</dbReference>
<dbReference type="GO" id="GO:0000977">
    <property type="term" value="F:RNA polymerase II transcription regulatory region sequence-specific DNA binding"/>
    <property type="evidence" value="ECO:0007669"/>
    <property type="project" value="TreeGrafter"/>
</dbReference>
<dbReference type="Pfam" id="PF00096">
    <property type="entry name" value="zf-C2H2"/>
    <property type="match status" value="7"/>
</dbReference>
<dbReference type="KEGG" id="dmo:Dmoj_GI14828"/>
<keyword evidence="15" id="KW-1185">Reference proteome</keyword>
<dbReference type="InterPro" id="IPR036236">
    <property type="entry name" value="Znf_C2H2_sf"/>
</dbReference>
<dbReference type="SUPFAM" id="SSF100950">
    <property type="entry name" value="NagB/RpiA/CoA transferase-like"/>
    <property type="match status" value="1"/>
</dbReference>
<feature type="domain" description="C2H2-type" evidence="13">
    <location>
        <begin position="672"/>
        <end position="695"/>
    </location>
</feature>
<sequence length="998" mass="113439">MSSRKCPFHARVSETEDQLVQSLGDKLHHCSTEVLKNRPTFRVGISGGSLVQLLTRALISRKIDTTNWKFFFCDERYVPDDDAESTFNAYRTEMNAKLPNIVESQLIKADTALSLDACACDYAARIIDEFGSSCPIFDLLLLGMGPDGHTCSLFPGRSEFQIHAEQLVIPIRDSPKPPPERITFTLTLINNANDVVFVVTGARRTPVTKPNSNDVCTQTDQLPMLPCGICNEKFLNILELRLHRSRQHMKTEELKCRLCGEQFQKLRQLRNHLTEQHDQKSPDSPLLRRRLECRVCQREFSRRDHLIRHMRKVHDVPRQQELEAAAPWTPNDETTMQSGDELESAAVLFNDPAVCSDNENNESGYQCNTTNPISSNEDSGDDEVHAEAKESLWLHIKPEPEAELEPELEAEAEAEVEQVNRDRRKKKTNSKVAAHTDAEEELEDVSKQKPASSSFSTEVKEEPLAAGGEQQLSIKQERQRADSIKVDEDYEMEAATADLFHSADEEEDADEESELDEEDDEAENEEEANAEFDEDNPKLTQVEIVREYLQKPTKGKQRRRRRKQTQSETEANPENRCDVCLRTFSRHCHLLRHKLSHLEKKPHSCPHCPKAFARSDHLKAHVQSLHGNKEHKCSLCDAAFTRADALDRHKMSKHNGEGLDASNELKLQMSEHTCEYCSKRFSSKTYLRKHTLLHTEFLYACKSCDETFKERQQLRSHEKTHTGQRNFLCCICGDSFARNDYLRVHMRRHNGEKPYKCRYCIKAFPRATDLKVHERYHTDTKPNLCNTCGKSFHRAYNLTIHMRTHTGERPYKCDQCPKSFSQSNDLKAHIRRHTGERYKCPHCDAYFLQLYHMRNHCLSAHNKHIETKTGRLQRTGLLDEPNNSHLTTVVMPPARYQQSTPDPQPMATVTTQLPAAIATPIMHSPVAYSTTSPVPVQVPVPVSVAVPLSNASGFVGATTNATSTTATAPFGTFSIAPVVMAHLMYNHGGNSQQSNASK</sequence>
<feature type="domain" description="C2H2-type" evidence="13">
    <location>
        <begin position="575"/>
        <end position="602"/>
    </location>
</feature>
<feature type="domain" description="C2H2-type" evidence="13">
    <location>
        <begin position="631"/>
        <end position="659"/>
    </location>
</feature>
<dbReference type="PROSITE" id="PS50157">
    <property type="entry name" value="ZINC_FINGER_C2H2_2"/>
    <property type="match status" value="11"/>
</dbReference>
<dbReference type="OrthoDB" id="654211at2759"/>
<dbReference type="Gene3D" id="3.30.160.60">
    <property type="entry name" value="Classic Zinc Finger"/>
    <property type="match status" value="10"/>
</dbReference>
<dbReference type="SUPFAM" id="SSF57667">
    <property type="entry name" value="beta-beta-alpha zinc fingers"/>
    <property type="match status" value="8"/>
</dbReference>
<evidence type="ECO:0000256" key="4">
    <source>
        <dbReference type="ARBA" id="ARBA00022737"/>
    </source>
</evidence>
<feature type="region of interest" description="Disordered" evidence="12">
    <location>
        <begin position="318"/>
        <end position="338"/>
    </location>
</feature>
<feature type="compositionally biased region" description="Acidic residues" evidence="12">
    <location>
        <begin position="504"/>
        <end position="534"/>
    </location>
</feature>
<keyword evidence="4" id="KW-0677">Repeat</keyword>
<evidence type="ECO:0000256" key="6">
    <source>
        <dbReference type="ARBA" id="ARBA00022833"/>
    </source>
</evidence>
<feature type="domain" description="C2H2-type" evidence="13">
    <location>
        <begin position="727"/>
        <end position="754"/>
    </location>
</feature>
<keyword evidence="6" id="KW-0862">Zinc</keyword>
<dbReference type="Pfam" id="PF01182">
    <property type="entry name" value="Glucosamine_iso"/>
    <property type="match status" value="1"/>
</dbReference>
<evidence type="ECO:0000313" key="14">
    <source>
        <dbReference type="EMBL" id="EDW07518.2"/>
    </source>
</evidence>
<feature type="domain" description="C2H2-type" evidence="13">
    <location>
        <begin position="699"/>
        <end position="726"/>
    </location>
</feature>
<dbReference type="FunFam" id="3.30.160.60:FF:000100">
    <property type="entry name" value="Zinc finger 45-like"/>
    <property type="match status" value="2"/>
</dbReference>
<keyword evidence="10" id="KW-0539">Nucleus</keyword>
<dbReference type="FunCoup" id="B4L4P0">
    <property type="interactions" value="442"/>
</dbReference>
<feature type="region of interest" description="Disordered" evidence="12">
    <location>
        <begin position="412"/>
        <end position="572"/>
    </location>
</feature>
<comment type="similarity">
    <text evidence="2">Belongs to the krueppel C2H2-type zinc-finger protein family.</text>
</comment>
<dbReference type="InterPro" id="IPR013087">
    <property type="entry name" value="Znf_C2H2_type"/>
</dbReference>
<keyword evidence="9" id="KW-0804">Transcription</keyword>
<feature type="domain" description="C2H2-type" evidence="13">
    <location>
        <begin position="755"/>
        <end position="782"/>
    </location>
</feature>
<evidence type="ECO:0000313" key="15">
    <source>
        <dbReference type="Proteomes" id="UP000009192"/>
    </source>
</evidence>
<dbReference type="GO" id="GO:0017057">
    <property type="term" value="F:6-phosphogluconolactonase activity"/>
    <property type="evidence" value="ECO:0007669"/>
    <property type="project" value="InterPro"/>
</dbReference>
<evidence type="ECO:0000256" key="10">
    <source>
        <dbReference type="ARBA" id="ARBA00023242"/>
    </source>
</evidence>
<gene>
    <name evidence="14" type="primary">Dmoj\GI14828</name>
    <name evidence="14" type="ORF">Dmoj_GI14828</name>
</gene>
<dbReference type="GO" id="GO:0000981">
    <property type="term" value="F:DNA-binding transcription factor activity, RNA polymerase II-specific"/>
    <property type="evidence" value="ECO:0007669"/>
    <property type="project" value="TreeGrafter"/>
</dbReference>
<evidence type="ECO:0000256" key="5">
    <source>
        <dbReference type="ARBA" id="ARBA00022771"/>
    </source>
</evidence>
<dbReference type="AlphaFoldDB" id="B4L4P0"/>
<dbReference type="SMR" id="B4L4P0"/>
<keyword evidence="8" id="KW-0238">DNA-binding</keyword>
<comment type="subcellular location">
    <subcellularLocation>
        <location evidence="1">Nucleus</location>
    </subcellularLocation>
</comment>
<dbReference type="Gene3D" id="3.40.50.1360">
    <property type="match status" value="1"/>
</dbReference>
<dbReference type="GO" id="GO:0005975">
    <property type="term" value="P:carbohydrate metabolic process"/>
    <property type="evidence" value="ECO:0007669"/>
    <property type="project" value="InterPro"/>
</dbReference>
<feature type="domain" description="C2H2-type" evidence="13">
    <location>
        <begin position="783"/>
        <end position="810"/>
    </location>
</feature>
<evidence type="ECO:0000256" key="1">
    <source>
        <dbReference type="ARBA" id="ARBA00004123"/>
    </source>
</evidence>
<dbReference type="EMBL" id="CH933810">
    <property type="protein sequence ID" value="EDW07518.2"/>
    <property type="molecule type" value="Genomic_DNA"/>
</dbReference>
<feature type="domain" description="C2H2-type" evidence="13">
    <location>
        <begin position="603"/>
        <end position="631"/>
    </location>
</feature>
<dbReference type="PANTHER" id="PTHR24381:SF393">
    <property type="entry name" value="CHROMATIN-LINKED ADAPTOR FOR MSL PROTEINS, ISOFORM B"/>
    <property type="match status" value="1"/>
</dbReference>
<dbReference type="FunFam" id="3.30.160.60:FF:000608">
    <property type="entry name" value="zinc finger protein 286A isoform X1"/>
    <property type="match status" value="2"/>
</dbReference>
<evidence type="ECO:0000259" key="13">
    <source>
        <dbReference type="PROSITE" id="PS50157"/>
    </source>
</evidence>
<dbReference type="GO" id="GO:0006098">
    <property type="term" value="P:pentose-phosphate shunt"/>
    <property type="evidence" value="ECO:0007669"/>
    <property type="project" value="InterPro"/>
</dbReference>
<feature type="domain" description="C2H2-type" evidence="13">
    <location>
        <begin position="291"/>
        <end position="319"/>
    </location>
</feature>
<keyword evidence="3" id="KW-0479">Metal-binding</keyword>
<dbReference type="NCBIfam" id="TIGR01198">
    <property type="entry name" value="pgl"/>
    <property type="match status" value="1"/>
</dbReference>
<organism evidence="14 15">
    <name type="scientific">Drosophila mojavensis</name>
    <name type="common">Fruit fly</name>
    <dbReference type="NCBI Taxonomy" id="7230"/>
    <lineage>
        <taxon>Eukaryota</taxon>
        <taxon>Metazoa</taxon>
        <taxon>Ecdysozoa</taxon>
        <taxon>Arthropoda</taxon>
        <taxon>Hexapoda</taxon>
        <taxon>Insecta</taxon>
        <taxon>Pterygota</taxon>
        <taxon>Neoptera</taxon>
        <taxon>Endopterygota</taxon>
        <taxon>Diptera</taxon>
        <taxon>Brachycera</taxon>
        <taxon>Muscomorpha</taxon>
        <taxon>Ephydroidea</taxon>
        <taxon>Drosophilidae</taxon>
        <taxon>Drosophila</taxon>
    </lineage>
</organism>
<protein>
    <recommendedName>
        <fullName evidence="13">C2H2-type domain-containing protein</fullName>
    </recommendedName>
</protein>
<feature type="compositionally biased region" description="Polar residues" evidence="12">
    <location>
        <begin position="357"/>
        <end position="377"/>
    </location>
</feature>
<dbReference type="eggNOG" id="KOG1721">
    <property type="taxonomic scope" value="Eukaryota"/>
</dbReference>
<dbReference type="InterPro" id="IPR005900">
    <property type="entry name" value="6-phosphogluconolactonase_DevB"/>
</dbReference>
<dbReference type="CDD" id="cd01400">
    <property type="entry name" value="6PGL"/>
    <property type="match status" value="1"/>
</dbReference>
<dbReference type="Pfam" id="PF13912">
    <property type="entry name" value="zf-C2H2_6"/>
    <property type="match status" value="1"/>
</dbReference>
<dbReference type="InterPro" id="IPR037171">
    <property type="entry name" value="NagB/RpiA_transferase-like"/>
</dbReference>
<evidence type="ECO:0000256" key="8">
    <source>
        <dbReference type="ARBA" id="ARBA00023125"/>
    </source>
</evidence>
<evidence type="ECO:0000256" key="3">
    <source>
        <dbReference type="ARBA" id="ARBA00022723"/>
    </source>
</evidence>
<dbReference type="GO" id="GO:0005634">
    <property type="term" value="C:nucleus"/>
    <property type="evidence" value="ECO:0007669"/>
    <property type="project" value="UniProtKB-SubCell"/>
</dbReference>
<evidence type="ECO:0000256" key="12">
    <source>
        <dbReference type="SAM" id="MobiDB-lite"/>
    </source>
</evidence>
<dbReference type="eggNOG" id="KOG3147">
    <property type="taxonomic scope" value="Eukaryota"/>
</dbReference>
<proteinExistence type="inferred from homology"/>
<dbReference type="SMART" id="SM00355">
    <property type="entry name" value="ZnF_C2H2"/>
    <property type="match status" value="13"/>
</dbReference>
<evidence type="ECO:0000256" key="11">
    <source>
        <dbReference type="PROSITE-ProRule" id="PRU00042"/>
    </source>
</evidence>
<evidence type="ECO:0000256" key="2">
    <source>
        <dbReference type="ARBA" id="ARBA00006991"/>
    </source>
</evidence>
<feature type="domain" description="C2H2-type" evidence="13">
    <location>
        <begin position="811"/>
        <end position="838"/>
    </location>
</feature>
<evidence type="ECO:0000256" key="7">
    <source>
        <dbReference type="ARBA" id="ARBA00023015"/>
    </source>
</evidence>
<reference evidence="14 15" key="1">
    <citation type="journal article" date="2007" name="Nature">
        <title>Evolution of genes and genomes on the Drosophila phylogeny.</title>
        <authorList>
            <consortium name="Drosophila 12 Genomes Consortium"/>
            <person name="Clark A.G."/>
            <person name="Eisen M.B."/>
            <person name="Smith D.R."/>
            <person name="Bergman C.M."/>
            <person name="Oliver B."/>
            <person name="Markow T.A."/>
            <person name="Kaufman T.C."/>
            <person name="Kellis M."/>
            <person name="Gelbart W."/>
            <person name="Iyer V.N."/>
            <person name="Pollard D.A."/>
            <person name="Sackton T.B."/>
            <person name="Larracuente A.M."/>
            <person name="Singh N.D."/>
            <person name="Abad J.P."/>
            <person name="Abt D.N."/>
            <person name="Adryan B."/>
            <person name="Aguade M."/>
            <person name="Akashi H."/>
            <person name="Anderson W.W."/>
            <person name="Aquadro C.F."/>
            <person name="Ardell D.H."/>
            <person name="Arguello R."/>
            <person name="Artieri C.G."/>
            <person name="Barbash D.A."/>
            <person name="Barker D."/>
            <person name="Barsanti P."/>
            <person name="Batterham P."/>
            <person name="Batzoglou S."/>
            <person name="Begun D."/>
            <person name="Bhutkar A."/>
            <person name="Blanco E."/>
            <person name="Bosak S.A."/>
            <person name="Bradley R.K."/>
            <person name="Brand A.D."/>
            <person name="Brent M.R."/>
            <person name="Brooks A.N."/>
            <person name="Brown R.H."/>
            <person name="Butlin R.K."/>
            <person name="Caggese C."/>
            <person name="Calvi B.R."/>
            <person name="Bernardo de Carvalho A."/>
            <person name="Caspi A."/>
            <person name="Castrezana S."/>
            <person name="Celniker S.E."/>
            <person name="Chang J.L."/>
            <person name="Chapple C."/>
            <person name="Chatterji S."/>
            <person name="Chinwalla A."/>
            <person name="Civetta A."/>
            <person name="Clifton S.W."/>
            <person name="Comeron J.M."/>
            <person name="Costello J.C."/>
            <person name="Coyne J.A."/>
            <person name="Daub J."/>
            <person name="David R.G."/>
            <person name="Delcher A.L."/>
            <person name="Delehaunty K."/>
            <person name="Do C.B."/>
            <person name="Ebling H."/>
            <person name="Edwards K."/>
            <person name="Eickbush T."/>
            <person name="Evans J.D."/>
            <person name="Filipski A."/>
            <person name="Findeiss S."/>
            <person name="Freyhult E."/>
            <person name="Fulton L."/>
            <person name="Fulton R."/>
            <person name="Garcia A.C."/>
            <person name="Gardiner A."/>
            <person name="Garfield D.A."/>
            <person name="Garvin B.E."/>
            <person name="Gibson G."/>
            <person name="Gilbert D."/>
            <person name="Gnerre S."/>
            <person name="Godfrey J."/>
            <person name="Good R."/>
            <person name="Gotea V."/>
            <person name="Gravely B."/>
            <person name="Greenberg A.J."/>
            <person name="Griffiths-Jones S."/>
            <person name="Gross S."/>
            <person name="Guigo R."/>
            <person name="Gustafson E.A."/>
            <person name="Haerty W."/>
            <person name="Hahn M.W."/>
            <person name="Halligan D.L."/>
            <person name="Halpern A.L."/>
            <person name="Halter G.M."/>
            <person name="Han M.V."/>
            <person name="Heger A."/>
            <person name="Hillier L."/>
            <person name="Hinrichs A.S."/>
            <person name="Holmes I."/>
            <person name="Hoskins R.A."/>
            <person name="Hubisz M.J."/>
            <person name="Hultmark D."/>
            <person name="Huntley M.A."/>
            <person name="Jaffe D.B."/>
            <person name="Jagadeeshan S."/>
            <person name="Jeck W.R."/>
            <person name="Johnson J."/>
            <person name="Jones C.D."/>
            <person name="Jordan W.C."/>
            <person name="Karpen G.H."/>
            <person name="Kataoka E."/>
            <person name="Keightley P.D."/>
            <person name="Kheradpour P."/>
            <person name="Kirkness E.F."/>
            <person name="Koerich L.B."/>
            <person name="Kristiansen K."/>
            <person name="Kudrna D."/>
            <person name="Kulathinal R.J."/>
            <person name="Kumar S."/>
            <person name="Kwok R."/>
            <person name="Lander E."/>
            <person name="Langley C.H."/>
            <person name="Lapoint R."/>
            <person name="Lazzaro B.P."/>
            <person name="Lee S.J."/>
            <person name="Levesque L."/>
            <person name="Li R."/>
            <person name="Lin C.F."/>
            <person name="Lin M.F."/>
            <person name="Lindblad-Toh K."/>
            <person name="Llopart A."/>
            <person name="Long M."/>
            <person name="Low L."/>
            <person name="Lozovsky E."/>
            <person name="Lu J."/>
            <person name="Luo M."/>
            <person name="Machado C.A."/>
            <person name="Makalowski W."/>
            <person name="Marzo M."/>
            <person name="Matsuda M."/>
            <person name="Matzkin L."/>
            <person name="McAllister B."/>
            <person name="McBride C.S."/>
            <person name="McKernan B."/>
            <person name="McKernan K."/>
            <person name="Mendez-Lago M."/>
            <person name="Minx P."/>
            <person name="Mollenhauer M.U."/>
            <person name="Montooth K."/>
            <person name="Mount S.M."/>
            <person name="Mu X."/>
            <person name="Myers E."/>
            <person name="Negre B."/>
            <person name="Newfeld S."/>
            <person name="Nielsen R."/>
            <person name="Noor M.A."/>
            <person name="O'Grady P."/>
            <person name="Pachter L."/>
            <person name="Papaceit M."/>
            <person name="Parisi M.J."/>
            <person name="Parisi M."/>
            <person name="Parts L."/>
            <person name="Pedersen J.S."/>
            <person name="Pesole G."/>
            <person name="Phillippy A.M."/>
            <person name="Ponting C.P."/>
            <person name="Pop M."/>
            <person name="Porcelli D."/>
            <person name="Powell J.R."/>
            <person name="Prohaska S."/>
            <person name="Pruitt K."/>
            <person name="Puig M."/>
            <person name="Quesneville H."/>
            <person name="Ram K.R."/>
            <person name="Rand D."/>
            <person name="Rasmussen M.D."/>
            <person name="Reed L.K."/>
            <person name="Reenan R."/>
            <person name="Reily A."/>
            <person name="Remington K.A."/>
            <person name="Rieger T.T."/>
            <person name="Ritchie M.G."/>
            <person name="Robin C."/>
            <person name="Rogers Y.H."/>
            <person name="Rohde C."/>
            <person name="Rozas J."/>
            <person name="Rubenfield M.J."/>
            <person name="Ruiz A."/>
            <person name="Russo S."/>
            <person name="Salzberg S.L."/>
            <person name="Sanchez-Gracia A."/>
            <person name="Saranga D.J."/>
            <person name="Sato H."/>
            <person name="Schaeffer S.W."/>
            <person name="Schatz M.C."/>
            <person name="Schlenke T."/>
            <person name="Schwartz R."/>
            <person name="Segarra C."/>
            <person name="Singh R.S."/>
            <person name="Sirot L."/>
            <person name="Sirota M."/>
            <person name="Sisneros N.B."/>
            <person name="Smith C.D."/>
            <person name="Smith T.F."/>
            <person name="Spieth J."/>
            <person name="Stage D.E."/>
            <person name="Stark A."/>
            <person name="Stephan W."/>
            <person name="Strausberg R.L."/>
            <person name="Strempel S."/>
            <person name="Sturgill D."/>
            <person name="Sutton G."/>
            <person name="Sutton G.G."/>
            <person name="Tao W."/>
            <person name="Teichmann S."/>
            <person name="Tobari Y.N."/>
            <person name="Tomimura Y."/>
            <person name="Tsolas J.M."/>
            <person name="Valente V.L."/>
            <person name="Venter E."/>
            <person name="Venter J.C."/>
            <person name="Vicario S."/>
            <person name="Vieira F.G."/>
            <person name="Vilella A.J."/>
            <person name="Villasante A."/>
            <person name="Walenz B."/>
            <person name="Wang J."/>
            <person name="Wasserman M."/>
            <person name="Watts T."/>
            <person name="Wilson D."/>
            <person name="Wilson R.K."/>
            <person name="Wing R.A."/>
            <person name="Wolfner M.F."/>
            <person name="Wong A."/>
            <person name="Wong G.K."/>
            <person name="Wu C.I."/>
            <person name="Wu G."/>
            <person name="Yamamoto D."/>
            <person name="Yang H.P."/>
            <person name="Yang S.P."/>
            <person name="Yorke J.A."/>
            <person name="Yoshida K."/>
            <person name="Zdobnov E."/>
            <person name="Zhang P."/>
            <person name="Zhang Y."/>
            <person name="Zimin A.V."/>
            <person name="Baldwin J."/>
            <person name="Abdouelleil A."/>
            <person name="Abdulkadir J."/>
            <person name="Abebe A."/>
            <person name="Abera B."/>
            <person name="Abreu J."/>
            <person name="Acer S.C."/>
            <person name="Aftuck L."/>
            <person name="Alexander A."/>
            <person name="An P."/>
            <person name="Anderson E."/>
            <person name="Anderson S."/>
            <person name="Arachi H."/>
            <person name="Azer M."/>
            <person name="Bachantsang P."/>
            <person name="Barry A."/>
            <person name="Bayul T."/>
            <person name="Berlin A."/>
            <person name="Bessette D."/>
            <person name="Bloom T."/>
            <person name="Blye J."/>
            <person name="Boguslavskiy L."/>
            <person name="Bonnet C."/>
            <person name="Boukhgalter B."/>
            <person name="Bourzgui I."/>
            <person name="Brown A."/>
            <person name="Cahill P."/>
            <person name="Channer S."/>
            <person name="Cheshatsang Y."/>
            <person name="Chuda L."/>
            <person name="Citroen M."/>
            <person name="Collymore A."/>
            <person name="Cooke P."/>
            <person name="Costello M."/>
            <person name="D'Aco K."/>
            <person name="Daza R."/>
            <person name="De Haan G."/>
            <person name="DeGray S."/>
            <person name="DeMaso C."/>
            <person name="Dhargay N."/>
            <person name="Dooley K."/>
            <person name="Dooley E."/>
            <person name="Doricent M."/>
            <person name="Dorje P."/>
            <person name="Dorjee K."/>
            <person name="Dupes A."/>
            <person name="Elong R."/>
            <person name="Falk J."/>
            <person name="Farina A."/>
            <person name="Faro S."/>
            <person name="Ferguson D."/>
            <person name="Fisher S."/>
            <person name="Foley C.D."/>
            <person name="Franke A."/>
            <person name="Friedrich D."/>
            <person name="Gadbois L."/>
            <person name="Gearin G."/>
            <person name="Gearin C.R."/>
            <person name="Giannoukos G."/>
            <person name="Goode T."/>
            <person name="Graham J."/>
            <person name="Grandbois E."/>
            <person name="Grewal S."/>
            <person name="Gyaltsen K."/>
            <person name="Hafez N."/>
            <person name="Hagos B."/>
            <person name="Hall J."/>
            <person name="Henson C."/>
            <person name="Hollinger A."/>
            <person name="Honan T."/>
            <person name="Huard M.D."/>
            <person name="Hughes L."/>
            <person name="Hurhula B."/>
            <person name="Husby M.E."/>
            <person name="Kamat A."/>
            <person name="Kanga B."/>
            <person name="Kashin S."/>
            <person name="Khazanovich D."/>
            <person name="Kisner P."/>
            <person name="Lance K."/>
            <person name="Lara M."/>
            <person name="Lee W."/>
            <person name="Lennon N."/>
            <person name="Letendre F."/>
            <person name="LeVine R."/>
            <person name="Lipovsky A."/>
            <person name="Liu X."/>
            <person name="Liu J."/>
            <person name="Liu S."/>
            <person name="Lokyitsang T."/>
            <person name="Lokyitsang Y."/>
            <person name="Lubonja R."/>
            <person name="Lui A."/>
            <person name="MacDonald P."/>
            <person name="Magnisalis V."/>
            <person name="Maru K."/>
            <person name="Matthews C."/>
            <person name="McCusker W."/>
            <person name="McDonough S."/>
            <person name="Mehta T."/>
            <person name="Meldrim J."/>
            <person name="Meneus L."/>
            <person name="Mihai O."/>
            <person name="Mihalev A."/>
            <person name="Mihova T."/>
            <person name="Mittelman R."/>
            <person name="Mlenga V."/>
            <person name="Montmayeur A."/>
            <person name="Mulrain L."/>
            <person name="Navidi A."/>
            <person name="Naylor J."/>
            <person name="Negash T."/>
            <person name="Nguyen T."/>
            <person name="Nguyen N."/>
            <person name="Nicol R."/>
            <person name="Norbu C."/>
            <person name="Norbu N."/>
            <person name="Novod N."/>
            <person name="O'Neill B."/>
            <person name="Osman S."/>
            <person name="Markiewicz E."/>
            <person name="Oyono O.L."/>
            <person name="Patti C."/>
            <person name="Phunkhang P."/>
            <person name="Pierre F."/>
            <person name="Priest M."/>
            <person name="Raghuraman S."/>
            <person name="Rege F."/>
            <person name="Reyes R."/>
            <person name="Rise C."/>
            <person name="Rogov P."/>
            <person name="Ross K."/>
            <person name="Ryan E."/>
            <person name="Settipalli S."/>
            <person name="Shea T."/>
            <person name="Sherpa N."/>
            <person name="Shi L."/>
            <person name="Shih D."/>
            <person name="Sparrow T."/>
            <person name="Spaulding J."/>
            <person name="Stalker J."/>
            <person name="Stange-Thomann N."/>
            <person name="Stavropoulos S."/>
            <person name="Stone C."/>
            <person name="Strader C."/>
            <person name="Tesfaye S."/>
            <person name="Thomson T."/>
            <person name="Thoulutsang Y."/>
            <person name="Thoulutsang D."/>
            <person name="Topham K."/>
            <person name="Topping I."/>
            <person name="Tsamla T."/>
            <person name="Vassiliev H."/>
            <person name="Vo A."/>
            <person name="Wangchuk T."/>
            <person name="Wangdi T."/>
            <person name="Weiand M."/>
            <person name="Wilkinson J."/>
            <person name="Wilson A."/>
            <person name="Yadav S."/>
            <person name="Young G."/>
            <person name="Yu Q."/>
            <person name="Zembek L."/>
            <person name="Zhong D."/>
            <person name="Zimmer A."/>
            <person name="Zwirko Z."/>
            <person name="Jaffe D.B."/>
            <person name="Alvarez P."/>
            <person name="Brockman W."/>
            <person name="Butler J."/>
            <person name="Chin C."/>
            <person name="Gnerre S."/>
            <person name="Grabherr M."/>
            <person name="Kleber M."/>
            <person name="Mauceli E."/>
            <person name="MacCallum I."/>
        </authorList>
    </citation>
    <scope>NUCLEOTIDE SEQUENCE [LARGE SCALE GENOMIC DNA]</scope>
    <source>
        <strain evidence="15">Tucson 15081-1352.22</strain>
    </source>
</reference>
<dbReference type="Proteomes" id="UP000009192">
    <property type="component" value="Unassembled WGS sequence"/>
</dbReference>
<keyword evidence="7" id="KW-0805">Transcription regulation</keyword>
<feature type="compositionally biased region" description="Basic residues" evidence="12">
    <location>
        <begin position="553"/>
        <end position="564"/>
    </location>
</feature>
<dbReference type="GO" id="GO:0008270">
    <property type="term" value="F:zinc ion binding"/>
    <property type="evidence" value="ECO:0007669"/>
    <property type="project" value="UniProtKB-KW"/>
</dbReference>
<feature type="compositionally biased region" description="Basic and acidic residues" evidence="12">
    <location>
        <begin position="475"/>
        <end position="487"/>
    </location>
</feature>
<feature type="domain" description="C2H2-type" evidence="13">
    <location>
        <begin position="254"/>
        <end position="282"/>
    </location>
</feature>
<dbReference type="HOGENOM" id="CLU_008580_0_0_1"/>
<dbReference type="PROSITE" id="PS00028">
    <property type="entry name" value="ZINC_FINGER_C2H2_1"/>
    <property type="match status" value="11"/>
</dbReference>
<dbReference type="InParanoid" id="B4L4P0"/>
<dbReference type="FunFam" id="3.30.160.60:FF:002343">
    <property type="entry name" value="Zinc finger protein 33A"/>
    <property type="match status" value="1"/>
</dbReference>
<keyword evidence="5 11" id="KW-0863">Zinc-finger</keyword>
<evidence type="ECO:0000256" key="9">
    <source>
        <dbReference type="ARBA" id="ARBA00023163"/>
    </source>
</evidence>